<comment type="subcellular location">
    <subcellularLocation>
        <location evidence="1">Cell membrane</location>
        <topology evidence="1">Multi-pass membrane protein</topology>
    </subcellularLocation>
</comment>
<dbReference type="InterPro" id="IPR003838">
    <property type="entry name" value="ABC3_permease_C"/>
</dbReference>
<dbReference type="PANTHER" id="PTHR30572:SF4">
    <property type="entry name" value="ABC TRANSPORTER PERMEASE YTRF"/>
    <property type="match status" value="1"/>
</dbReference>
<feature type="domain" description="MacB-like periplasmic core" evidence="9">
    <location>
        <begin position="24"/>
        <end position="239"/>
    </location>
</feature>
<feature type="transmembrane region" description="Helical" evidence="7">
    <location>
        <begin position="359"/>
        <end position="383"/>
    </location>
</feature>
<protein>
    <submittedName>
        <fullName evidence="10">ABC transporter permease</fullName>
    </submittedName>
</protein>
<feature type="transmembrane region" description="Helical" evidence="7">
    <location>
        <begin position="272"/>
        <end position="300"/>
    </location>
</feature>
<dbReference type="InterPro" id="IPR025857">
    <property type="entry name" value="MacB_PCD"/>
</dbReference>
<keyword evidence="3 7" id="KW-0812">Transmembrane</keyword>
<dbReference type="Pfam" id="PF02687">
    <property type="entry name" value="FtsX"/>
    <property type="match status" value="1"/>
</dbReference>
<evidence type="ECO:0000256" key="3">
    <source>
        <dbReference type="ARBA" id="ARBA00022692"/>
    </source>
</evidence>
<feature type="domain" description="ABC3 transporter permease C-terminal" evidence="8">
    <location>
        <begin position="278"/>
        <end position="392"/>
    </location>
</feature>
<name>A0A151A3C3_9STAP</name>
<reference evidence="10 11" key="1">
    <citation type="submission" date="2016-02" db="EMBL/GenBank/DDBJ databases">
        <title>Draft genome sequence of hydrocarbon degrading Staphylococcus saprophyticus Strain CNV2, isolated from crude-oil contaminated soil from Noonmati Oil Refinery, Guwahati, Assam, India.</title>
        <authorList>
            <person name="Mukherjee A."/>
            <person name="Chettri B."/>
            <person name="Langpoklakpam J."/>
            <person name="Singh A.K."/>
            <person name="Chattopadhyay D.J."/>
        </authorList>
    </citation>
    <scope>NUCLEOTIDE SEQUENCE [LARGE SCALE GENOMIC DNA]</scope>
    <source>
        <strain evidence="10 11">CNV2</strain>
    </source>
</reference>
<comment type="caution">
    <text evidence="10">The sequence shown here is derived from an EMBL/GenBank/DDBJ whole genome shotgun (WGS) entry which is preliminary data.</text>
</comment>
<evidence type="ECO:0000256" key="2">
    <source>
        <dbReference type="ARBA" id="ARBA00022475"/>
    </source>
</evidence>
<feature type="transmembrane region" description="Helical" evidence="7">
    <location>
        <begin position="23"/>
        <end position="43"/>
    </location>
</feature>
<evidence type="ECO:0000256" key="4">
    <source>
        <dbReference type="ARBA" id="ARBA00022989"/>
    </source>
</evidence>
<evidence type="ECO:0000256" key="6">
    <source>
        <dbReference type="ARBA" id="ARBA00038076"/>
    </source>
</evidence>
<sequence length="398" mass="42978">MNNLANVIAVSFRSIMKNKRRNIFTMIGIIIGIAAVITIMSLGNGFKKTASDQFSDAGAGKHQASITYQTEDMKAPKKNPFSRQDIDIAKQVNGVNSAKIKESDDSSYSAKLTNSQKQGDVNISKVKSAESVDKGQGFNEDANDTQEKVVVIDHKLAKDVFNNHALGKSLYIEGQGFKVVGIANSSGQSMMSLQNDNSVKMPSKTFSQYMSNLSQDVPTLQLNLDKDANKKDVAKKVEKQLNKKGSGTSDGSYMYSDMESMMKNINTVFDSITYFVAAVAGISLFIAGIGVMNVMYISVAERTEEIAIRRAFGAKGRDIEIQFLVESVVLCLIGGIIGLILGILIATCVDALTPKMIKSAVSLSSIIIAVGVSTLIGIIFGWIPARAASKKELIDIIK</sequence>
<dbReference type="GO" id="GO:0005886">
    <property type="term" value="C:plasma membrane"/>
    <property type="evidence" value="ECO:0007669"/>
    <property type="project" value="UniProtKB-SubCell"/>
</dbReference>
<keyword evidence="4 7" id="KW-1133">Transmembrane helix</keyword>
<evidence type="ECO:0000313" key="11">
    <source>
        <dbReference type="Proteomes" id="UP000075418"/>
    </source>
</evidence>
<dbReference type="EMBL" id="LUGM01000002">
    <property type="protein sequence ID" value="KYH13931.1"/>
    <property type="molecule type" value="Genomic_DNA"/>
</dbReference>
<accession>A0A151A3C3</accession>
<dbReference type="InterPro" id="IPR050250">
    <property type="entry name" value="Macrolide_Exporter_MacB"/>
</dbReference>
<evidence type="ECO:0000259" key="9">
    <source>
        <dbReference type="Pfam" id="PF12704"/>
    </source>
</evidence>
<evidence type="ECO:0000313" key="10">
    <source>
        <dbReference type="EMBL" id="KYH13931.1"/>
    </source>
</evidence>
<dbReference type="GO" id="GO:0022857">
    <property type="term" value="F:transmembrane transporter activity"/>
    <property type="evidence" value="ECO:0007669"/>
    <property type="project" value="TreeGrafter"/>
</dbReference>
<evidence type="ECO:0000256" key="7">
    <source>
        <dbReference type="SAM" id="Phobius"/>
    </source>
</evidence>
<dbReference type="Pfam" id="PF12704">
    <property type="entry name" value="MacB_PCD"/>
    <property type="match status" value="1"/>
</dbReference>
<keyword evidence="5 7" id="KW-0472">Membrane</keyword>
<evidence type="ECO:0000256" key="5">
    <source>
        <dbReference type="ARBA" id="ARBA00023136"/>
    </source>
</evidence>
<gene>
    <name evidence="10" type="ORF">A0131_03820</name>
</gene>
<dbReference type="Proteomes" id="UP000075418">
    <property type="component" value="Unassembled WGS sequence"/>
</dbReference>
<feature type="transmembrane region" description="Helical" evidence="7">
    <location>
        <begin position="321"/>
        <end position="347"/>
    </location>
</feature>
<dbReference type="PANTHER" id="PTHR30572">
    <property type="entry name" value="MEMBRANE COMPONENT OF TRANSPORTER-RELATED"/>
    <property type="match status" value="1"/>
</dbReference>
<comment type="similarity">
    <text evidence="6">Belongs to the ABC-4 integral membrane protein family.</text>
</comment>
<organism evidence="10 11">
    <name type="scientific">Staphylococcus kloosii</name>
    <dbReference type="NCBI Taxonomy" id="29384"/>
    <lineage>
        <taxon>Bacteria</taxon>
        <taxon>Bacillati</taxon>
        <taxon>Bacillota</taxon>
        <taxon>Bacilli</taxon>
        <taxon>Bacillales</taxon>
        <taxon>Staphylococcaceae</taxon>
        <taxon>Staphylococcus</taxon>
    </lineage>
</organism>
<keyword evidence="2" id="KW-1003">Cell membrane</keyword>
<evidence type="ECO:0000259" key="8">
    <source>
        <dbReference type="Pfam" id="PF02687"/>
    </source>
</evidence>
<proteinExistence type="inferred from homology"/>
<evidence type="ECO:0000256" key="1">
    <source>
        <dbReference type="ARBA" id="ARBA00004651"/>
    </source>
</evidence>
<dbReference type="RefSeq" id="WP_061854158.1">
    <property type="nucleotide sequence ID" value="NZ_JAIEWX010000002.1"/>
</dbReference>
<dbReference type="AlphaFoldDB" id="A0A151A3C3"/>